<dbReference type="InterPro" id="IPR007788">
    <property type="entry name" value="QCT"/>
</dbReference>
<accession>K4IAT1</accession>
<evidence type="ECO:0000313" key="2">
    <source>
        <dbReference type="Proteomes" id="UP000008514"/>
    </source>
</evidence>
<dbReference type="STRING" id="313595.P700755_000501"/>
<dbReference type="EMBL" id="CP003879">
    <property type="protein sequence ID" value="AFU67524.1"/>
    <property type="molecule type" value="Genomic_DNA"/>
</dbReference>
<keyword evidence="2" id="KW-1185">Reference proteome</keyword>
<reference evidence="1" key="2">
    <citation type="submission" date="2012-09" db="EMBL/GenBank/DDBJ databases">
        <title>The complete sequence of Psychroflexus torquis an extreme psychrophile from sea-ice that is stimulated by light.</title>
        <authorList>
            <person name="Feng S."/>
            <person name="Powell S.M."/>
            <person name="Bowman J.P."/>
        </authorList>
    </citation>
    <scope>NUCLEOTIDE SEQUENCE [LARGE SCALE GENOMIC DNA]</scope>
    <source>
        <strain evidence="1">ATCC 700755</strain>
    </source>
</reference>
<gene>
    <name evidence="1" type="ordered locus">P700755_000501</name>
</gene>
<dbReference type="SUPFAM" id="SSF50969">
    <property type="entry name" value="YVTN repeat-like/Quinoprotein amine dehydrogenase"/>
    <property type="match status" value="1"/>
</dbReference>
<dbReference type="KEGG" id="ptq:P700755_000501"/>
<evidence type="ECO:0000313" key="1">
    <source>
        <dbReference type="EMBL" id="AFU67524.1"/>
    </source>
</evidence>
<dbReference type="AlphaFoldDB" id="K4IAT1"/>
<sequence>MMRIFNSLAIIFLAIVFMSCDEDLSKDFKIILQSNSKSFTNSDLLNGSIKALKDHEVSSVEIKFQDKIILNSKGLEAFSVDLSEFKLGNHDLKVNLKVNGEKVEISKSIKLLSSISPKLYTYEIVNTYPHDISAYTQGLEFHGDTLYESTGQRGESSLRKVDYKTGEVLNEMELDQFYFGEGLTILNNKIYQLTWQSQEGLVYDLQTMKLLNKFAYTDSKEGWGLCNNEKKLFKSDGTDKIWTLNSETLEEEEYIQPTTNKMILNQLNELEWVEGKIYANTYQKDGVVIINPDHGGVEGVIDFRGLRDNVKQHSKLDVLNGIAYHKASKRLFVTGKNWDKLFEVKILEK</sequence>
<dbReference type="PANTHER" id="PTHR31270:SF1">
    <property type="entry name" value="GLUTAMINYL-PEPTIDE CYCLOTRANSFERASE"/>
    <property type="match status" value="1"/>
</dbReference>
<dbReference type="Pfam" id="PF05096">
    <property type="entry name" value="Glu_cyclase_2"/>
    <property type="match status" value="1"/>
</dbReference>
<organism evidence="1 2">
    <name type="scientific">Psychroflexus torquis (strain ATCC 700755 / CIP 106069 / ACAM 623)</name>
    <dbReference type="NCBI Taxonomy" id="313595"/>
    <lineage>
        <taxon>Bacteria</taxon>
        <taxon>Pseudomonadati</taxon>
        <taxon>Bacteroidota</taxon>
        <taxon>Flavobacteriia</taxon>
        <taxon>Flavobacteriales</taxon>
        <taxon>Flavobacteriaceae</taxon>
        <taxon>Psychroflexus</taxon>
    </lineage>
</organism>
<name>K4IAT1_PSYTT</name>
<protein>
    <submittedName>
        <fullName evidence="1">Glutamine cyclotransferase</fullName>
    </submittedName>
</protein>
<reference evidence="1" key="1">
    <citation type="submission" date="2006-03" db="EMBL/GenBank/DDBJ databases">
        <authorList>
            <person name="Bowman J."/>
            <person name="Ferriera S."/>
            <person name="Johnson J."/>
            <person name="Kravitz S."/>
            <person name="Halpern A."/>
            <person name="Remington K."/>
            <person name="Beeson K."/>
            <person name="Tran B."/>
            <person name="Rogers Y.-H."/>
            <person name="Friedman R."/>
            <person name="Venter J.C."/>
        </authorList>
    </citation>
    <scope>NUCLEOTIDE SEQUENCE [LARGE SCALE GENOMIC DNA]</scope>
    <source>
        <strain evidence="1">ATCC 700755</strain>
    </source>
</reference>
<dbReference type="InterPro" id="IPR011044">
    <property type="entry name" value="Quino_amine_DH_bsu"/>
</dbReference>
<dbReference type="HOGENOM" id="CLU_060272_0_0_10"/>
<dbReference type="PANTHER" id="PTHR31270">
    <property type="entry name" value="GLUTAMINYL-PEPTIDE CYCLOTRANSFERASE"/>
    <property type="match status" value="1"/>
</dbReference>
<dbReference type="PROSITE" id="PS51257">
    <property type="entry name" value="PROKAR_LIPOPROTEIN"/>
    <property type="match status" value="1"/>
</dbReference>
<dbReference type="GO" id="GO:0016603">
    <property type="term" value="F:glutaminyl-peptide cyclotransferase activity"/>
    <property type="evidence" value="ECO:0007669"/>
    <property type="project" value="InterPro"/>
</dbReference>
<dbReference type="eggNOG" id="COG3823">
    <property type="taxonomic scope" value="Bacteria"/>
</dbReference>
<proteinExistence type="predicted"/>
<dbReference type="Proteomes" id="UP000008514">
    <property type="component" value="Chromosome"/>
</dbReference>